<sequence length="150" mass="17286">MNSTKELSDKTFFVKCIADAIRRSRAGPAPTPNHPISKLHVHGSYWCWEDRASKGLGCFPFQHKMLKVREITGEFCANLRSKQEKVERNFKSPCISVHSNNEATSRKSAWKDSHQEEIKKEGEAIKRREMDGKELFQYFRRPKGGEDGVM</sequence>
<evidence type="ECO:0000313" key="1">
    <source>
        <dbReference type="EMBL" id="GMH07359.1"/>
    </source>
</evidence>
<proteinExistence type="predicted"/>
<protein>
    <submittedName>
        <fullName evidence="1">Uncharacterized protein</fullName>
    </submittedName>
</protein>
<keyword evidence="2" id="KW-1185">Reference proteome</keyword>
<dbReference type="Proteomes" id="UP001279734">
    <property type="component" value="Unassembled WGS sequence"/>
</dbReference>
<dbReference type="EMBL" id="BSYO01000007">
    <property type="protein sequence ID" value="GMH07359.1"/>
    <property type="molecule type" value="Genomic_DNA"/>
</dbReference>
<evidence type="ECO:0000313" key="2">
    <source>
        <dbReference type="Proteomes" id="UP001279734"/>
    </source>
</evidence>
<gene>
    <name evidence="1" type="ORF">Nepgr_009199</name>
</gene>
<name>A0AAD3SAY4_NEPGR</name>
<dbReference type="AlphaFoldDB" id="A0AAD3SAY4"/>
<accession>A0AAD3SAY4</accession>
<organism evidence="1 2">
    <name type="scientific">Nepenthes gracilis</name>
    <name type="common">Slender pitcher plant</name>
    <dbReference type="NCBI Taxonomy" id="150966"/>
    <lineage>
        <taxon>Eukaryota</taxon>
        <taxon>Viridiplantae</taxon>
        <taxon>Streptophyta</taxon>
        <taxon>Embryophyta</taxon>
        <taxon>Tracheophyta</taxon>
        <taxon>Spermatophyta</taxon>
        <taxon>Magnoliopsida</taxon>
        <taxon>eudicotyledons</taxon>
        <taxon>Gunneridae</taxon>
        <taxon>Pentapetalae</taxon>
        <taxon>Caryophyllales</taxon>
        <taxon>Nepenthaceae</taxon>
        <taxon>Nepenthes</taxon>
    </lineage>
</organism>
<reference evidence="1" key="1">
    <citation type="submission" date="2023-05" db="EMBL/GenBank/DDBJ databases">
        <title>Nepenthes gracilis genome sequencing.</title>
        <authorList>
            <person name="Fukushima K."/>
        </authorList>
    </citation>
    <scope>NUCLEOTIDE SEQUENCE</scope>
    <source>
        <strain evidence="1">SING2019-196</strain>
    </source>
</reference>
<comment type="caution">
    <text evidence="1">The sequence shown here is derived from an EMBL/GenBank/DDBJ whole genome shotgun (WGS) entry which is preliminary data.</text>
</comment>